<evidence type="ECO:0000313" key="3">
    <source>
        <dbReference type="Proteomes" id="UP000077755"/>
    </source>
</evidence>
<evidence type="ECO:0000313" key="2">
    <source>
        <dbReference type="EMBL" id="WOG97932.1"/>
    </source>
</evidence>
<accession>A0AAF0WY26</accession>
<evidence type="ECO:0000256" key="1">
    <source>
        <dbReference type="ARBA" id="ARBA00006974"/>
    </source>
</evidence>
<dbReference type="InterPro" id="IPR003676">
    <property type="entry name" value="SAUR_fam"/>
</dbReference>
<comment type="similarity">
    <text evidence="1">Belongs to the ARG7 family.</text>
</comment>
<dbReference type="PANTHER" id="PTHR31374">
    <property type="entry name" value="AUXIN-INDUCED PROTEIN-LIKE-RELATED"/>
    <property type="match status" value="1"/>
</dbReference>
<name>A0AAF0WY26_DAUCS</name>
<reference evidence="2" key="1">
    <citation type="journal article" date="2016" name="Nat. Genet.">
        <title>A high-quality carrot genome assembly provides new insights into carotenoid accumulation and asterid genome evolution.</title>
        <authorList>
            <person name="Iorizzo M."/>
            <person name="Ellison S."/>
            <person name="Senalik D."/>
            <person name="Zeng P."/>
            <person name="Satapoomin P."/>
            <person name="Huang J."/>
            <person name="Bowman M."/>
            <person name="Iovene M."/>
            <person name="Sanseverino W."/>
            <person name="Cavagnaro P."/>
            <person name="Yildiz M."/>
            <person name="Macko-Podgorni A."/>
            <person name="Moranska E."/>
            <person name="Grzebelus E."/>
            <person name="Grzebelus D."/>
            <person name="Ashrafi H."/>
            <person name="Zheng Z."/>
            <person name="Cheng S."/>
            <person name="Spooner D."/>
            <person name="Van Deynze A."/>
            <person name="Simon P."/>
        </authorList>
    </citation>
    <scope>NUCLEOTIDE SEQUENCE</scope>
    <source>
        <tissue evidence="2">Leaf</tissue>
    </source>
</reference>
<dbReference type="Pfam" id="PF02519">
    <property type="entry name" value="Auxin_inducible"/>
    <property type="match status" value="1"/>
</dbReference>
<reference evidence="2" key="2">
    <citation type="submission" date="2022-03" db="EMBL/GenBank/DDBJ databases">
        <title>Draft title - Genomic analysis of global carrot germplasm unveils the trajectory of domestication and the origin of high carotenoid orange carrot.</title>
        <authorList>
            <person name="Iorizzo M."/>
            <person name="Ellison S."/>
            <person name="Senalik D."/>
            <person name="Macko-Podgorni A."/>
            <person name="Grzebelus D."/>
            <person name="Bostan H."/>
            <person name="Rolling W."/>
            <person name="Curaba J."/>
            <person name="Simon P."/>
        </authorList>
    </citation>
    <scope>NUCLEOTIDE SEQUENCE</scope>
    <source>
        <tissue evidence="2">Leaf</tissue>
    </source>
</reference>
<dbReference type="AlphaFoldDB" id="A0AAF0WY26"/>
<protein>
    <submittedName>
        <fullName evidence="2">Uncharacterized protein</fullName>
    </submittedName>
</protein>
<proteinExistence type="inferred from homology"/>
<dbReference type="PANTHER" id="PTHR31374:SF198">
    <property type="entry name" value="AUXIN-RESPONSIVE PROTEIN SAUR72"/>
    <property type="match status" value="1"/>
</dbReference>
<dbReference type="EMBL" id="CP093346">
    <property type="protein sequence ID" value="WOG97932.1"/>
    <property type="molecule type" value="Genomic_DNA"/>
</dbReference>
<keyword evidence="3" id="KW-1185">Reference proteome</keyword>
<dbReference type="Proteomes" id="UP000077755">
    <property type="component" value="Chromosome 4"/>
</dbReference>
<gene>
    <name evidence="2" type="ORF">DCAR_0417273</name>
</gene>
<organism evidence="2 3">
    <name type="scientific">Daucus carota subsp. sativus</name>
    <name type="common">Carrot</name>
    <dbReference type="NCBI Taxonomy" id="79200"/>
    <lineage>
        <taxon>Eukaryota</taxon>
        <taxon>Viridiplantae</taxon>
        <taxon>Streptophyta</taxon>
        <taxon>Embryophyta</taxon>
        <taxon>Tracheophyta</taxon>
        <taxon>Spermatophyta</taxon>
        <taxon>Magnoliopsida</taxon>
        <taxon>eudicotyledons</taxon>
        <taxon>Gunneridae</taxon>
        <taxon>Pentapetalae</taxon>
        <taxon>asterids</taxon>
        <taxon>campanulids</taxon>
        <taxon>Apiales</taxon>
        <taxon>Apiaceae</taxon>
        <taxon>Apioideae</taxon>
        <taxon>Scandiceae</taxon>
        <taxon>Daucinae</taxon>
        <taxon>Daucus</taxon>
        <taxon>Daucus sect. Daucus</taxon>
    </lineage>
</organism>
<dbReference type="GO" id="GO:0009733">
    <property type="term" value="P:response to auxin"/>
    <property type="evidence" value="ECO:0007669"/>
    <property type="project" value="InterPro"/>
</dbReference>
<sequence length="124" mass="14443">MKKLWNRFSRVADSTQYSQLGSDARPRRRTTFLWFKMWFKRRRATPGRLPLDVGEEMHRRVVSMRLLCNPIFIKLLDKAAEKYGYDQKGVLQIPCNVQLFDILIAAANRGEGITPGIQTLLNFV</sequence>